<dbReference type="AlphaFoldDB" id="A0A151ZK06"/>
<dbReference type="SUPFAM" id="SSF47473">
    <property type="entry name" value="EF-hand"/>
    <property type="match status" value="1"/>
</dbReference>
<sequence length="169" mass="19901">MKRNTKRDIGVTPIKKSRTVSSNDDNSSVSFYFKSIDKTAKGFITREDLKIYIDDEYIDLLFKAVFNNCPTTLDTSKIDINTFTTIYNSIEDEDNENINSIYINRINFNNEPEIKNSIYSVIQNNNQNEIDKLQENLEVSRVHELQYRIEDTENQGIVSYLYKTFQKYF</sequence>
<comment type="caution">
    <text evidence="1">The sequence shown here is derived from an EMBL/GenBank/DDBJ whole genome shotgun (WGS) entry which is preliminary data.</text>
</comment>
<organism evidence="1 2">
    <name type="scientific">Tieghemostelium lacteum</name>
    <name type="common">Slime mold</name>
    <name type="synonym">Dictyostelium lacteum</name>
    <dbReference type="NCBI Taxonomy" id="361077"/>
    <lineage>
        <taxon>Eukaryota</taxon>
        <taxon>Amoebozoa</taxon>
        <taxon>Evosea</taxon>
        <taxon>Eumycetozoa</taxon>
        <taxon>Dictyostelia</taxon>
        <taxon>Dictyosteliales</taxon>
        <taxon>Raperosteliaceae</taxon>
        <taxon>Tieghemostelium</taxon>
    </lineage>
</organism>
<evidence type="ECO:0000313" key="2">
    <source>
        <dbReference type="Proteomes" id="UP000076078"/>
    </source>
</evidence>
<name>A0A151ZK06_TIELA</name>
<protein>
    <recommendedName>
        <fullName evidence="3">EF-hand domain-containing protein</fullName>
    </recommendedName>
</protein>
<gene>
    <name evidence="1" type="ORF">DLAC_04628</name>
</gene>
<evidence type="ECO:0008006" key="3">
    <source>
        <dbReference type="Google" id="ProtNLM"/>
    </source>
</evidence>
<dbReference type="EMBL" id="LODT01000022">
    <property type="protein sequence ID" value="KYQ94331.1"/>
    <property type="molecule type" value="Genomic_DNA"/>
</dbReference>
<evidence type="ECO:0000313" key="1">
    <source>
        <dbReference type="EMBL" id="KYQ94331.1"/>
    </source>
</evidence>
<keyword evidence="2" id="KW-1185">Reference proteome</keyword>
<reference evidence="1 2" key="1">
    <citation type="submission" date="2015-12" db="EMBL/GenBank/DDBJ databases">
        <title>Dictyostelia acquired genes for synthesis and detection of signals that induce cell-type specialization by lateral gene transfer from prokaryotes.</title>
        <authorList>
            <person name="Gloeckner G."/>
            <person name="Schaap P."/>
        </authorList>
    </citation>
    <scope>NUCLEOTIDE SEQUENCE [LARGE SCALE GENOMIC DNA]</scope>
    <source>
        <strain evidence="1 2">TK</strain>
    </source>
</reference>
<dbReference type="Proteomes" id="UP000076078">
    <property type="component" value="Unassembled WGS sequence"/>
</dbReference>
<dbReference type="InParanoid" id="A0A151ZK06"/>
<proteinExistence type="predicted"/>
<dbReference type="InterPro" id="IPR011992">
    <property type="entry name" value="EF-hand-dom_pair"/>
</dbReference>
<accession>A0A151ZK06</accession>